<accession>A0A4Q0Y067</accession>
<sequence>MIENIFNNLIINKEKEQFFDLLKKDNIRVEKIVSNGQISPNDFWYKQDENEFVIILKGEAVLEFEDKEISLKVGDYINIEANVKHRVKYTSKDETTLWLAIFY</sequence>
<dbReference type="CDD" id="cd06981">
    <property type="entry name" value="cupin_reut_a1446"/>
    <property type="match status" value="1"/>
</dbReference>
<reference evidence="2 3" key="1">
    <citation type="submission" date="2017-10" db="EMBL/GenBank/DDBJ databases">
        <title>Genomics of the genus Arcobacter.</title>
        <authorList>
            <person name="Perez-Cataluna A."/>
            <person name="Figueras M.J."/>
        </authorList>
    </citation>
    <scope>NUCLEOTIDE SEQUENCE [LARGE SCALE GENOMIC DNA]</scope>
    <source>
        <strain evidence="2 3">DSM 24636</strain>
    </source>
</reference>
<dbReference type="InterPro" id="IPR011051">
    <property type="entry name" value="RmlC_Cupin_sf"/>
</dbReference>
<dbReference type="STRING" id="877500.GCA_000935065_00412"/>
<proteinExistence type="predicted"/>
<dbReference type="Pfam" id="PF07883">
    <property type="entry name" value="Cupin_2"/>
    <property type="match status" value="1"/>
</dbReference>
<evidence type="ECO:0000259" key="1">
    <source>
        <dbReference type="Pfam" id="PF07883"/>
    </source>
</evidence>
<dbReference type="SUPFAM" id="SSF51182">
    <property type="entry name" value="RmlC-like cupins"/>
    <property type="match status" value="1"/>
</dbReference>
<dbReference type="Proteomes" id="UP000290191">
    <property type="component" value="Unassembled WGS sequence"/>
</dbReference>
<dbReference type="InterPro" id="IPR013096">
    <property type="entry name" value="Cupin_2"/>
</dbReference>
<gene>
    <name evidence="2" type="ORF">CRV06_06915</name>
</gene>
<dbReference type="OrthoDB" id="9798585at2"/>
<protein>
    <submittedName>
        <fullName evidence="2">Cupin</fullName>
    </submittedName>
</protein>
<dbReference type="RefSeq" id="WP_129081897.1">
    <property type="nucleotide sequence ID" value="NZ_CP041070.1"/>
</dbReference>
<organism evidence="2 3">
    <name type="scientific">Halarcobacter anaerophilus</name>
    <dbReference type="NCBI Taxonomy" id="877500"/>
    <lineage>
        <taxon>Bacteria</taxon>
        <taxon>Pseudomonadati</taxon>
        <taxon>Campylobacterota</taxon>
        <taxon>Epsilonproteobacteria</taxon>
        <taxon>Campylobacterales</taxon>
        <taxon>Arcobacteraceae</taxon>
        <taxon>Halarcobacter</taxon>
    </lineage>
</organism>
<feature type="domain" description="Cupin type-2" evidence="1">
    <location>
        <begin position="47"/>
        <end position="102"/>
    </location>
</feature>
<keyword evidence="3" id="KW-1185">Reference proteome</keyword>
<evidence type="ECO:0000313" key="2">
    <source>
        <dbReference type="EMBL" id="RXJ63400.1"/>
    </source>
</evidence>
<dbReference type="Gene3D" id="2.60.120.10">
    <property type="entry name" value="Jelly Rolls"/>
    <property type="match status" value="1"/>
</dbReference>
<evidence type="ECO:0000313" key="3">
    <source>
        <dbReference type="Proteomes" id="UP000290191"/>
    </source>
</evidence>
<dbReference type="EMBL" id="PDKO01000004">
    <property type="protein sequence ID" value="RXJ63400.1"/>
    <property type="molecule type" value="Genomic_DNA"/>
</dbReference>
<comment type="caution">
    <text evidence="2">The sequence shown here is derived from an EMBL/GenBank/DDBJ whole genome shotgun (WGS) entry which is preliminary data.</text>
</comment>
<dbReference type="InterPro" id="IPR014710">
    <property type="entry name" value="RmlC-like_jellyroll"/>
</dbReference>
<dbReference type="AlphaFoldDB" id="A0A4Q0Y067"/>
<name>A0A4Q0Y067_9BACT</name>